<gene>
    <name evidence="2" type="ORF">KEG57_08310</name>
</gene>
<dbReference type="AlphaFoldDB" id="A0A9X3WYM8"/>
<dbReference type="RefSeq" id="WP_272417528.1">
    <property type="nucleotide sequence ID" value="NZ_JAGTJJ010000002.1"/>
</dbReference>
<evidence type="ECO:0000313" key="2">
    <source>
        <dbReference type="EMBL" id="MDC3980492.1"/>
    </source>
</evidence>
<comment type="caution">
    <text evidence="2">The sequence shown here is derived from an EMBL/GenBank/DDBJ whole genome shotgun (WGS) entry which is preliminary data.</text>
</comment>
<sequence>MSELGPEARAILLAGRDGDDPSPEDRARVRRALAAAIAAGGAASVGGERVADAATAKLGEAASATKIASAAKAGAVFSLGGLAWKGMLAVLVGGAASAVAILGPTATHMETPPAATHLEAPAERGQPPPAQMPVEAPPPVVAPTNDPPAPPAPVLQNTPSVNAPAKRPAPTVATSEPPPAPTDPLLAETRRLRAVHGAMQGGDPEQALRLLDENSASAEGQSLRAERTAARVLALCKLGRVSEARAEAARFLSESPGSPLADRVRKACPTSP</sequence>
<dbReference type="EMBL" id="JAGTJJ010000002">
    <property type="protein sequence ID" value="MDC3980492.1"/>
    <property type="molecule type" value="Genomic_DNA"/>
</dbReference>
<accession>A0A9X3WYM8</accession>
<feature type="region of interest" description="Disordered" evidence="1">
    <location>
        <begin position="119"/>
        <end position="184"/>
    </location>
</feature>
<reference evidence="2 3" key="1">
    <citation type="submission" date="2021-04" db="EMBL/GenBank/DDBJ databases">
        <title>Genome analysis of Polyangium sp.</title>
        <authorList>
            <person name="Li Y."/>
            <person name="Wang J."/>
        </authorList>
    </citation>
    <scope>NUCLEOTIDE SEQUENCE [LARGE SCALE GENOMIC DNA]</scope>
    <source>
        <strain evidence="2 3">SDU14</strain>
    </source>
</reference>
<proteinExistence type="predicted"/>
<evidence type="ECO:0000256" key="1">
    <source>
        <dbReference type="SAM" id="MobiDB-lite"/>
    </source>
</evidence>
<feature type="region of interest" description="Disordered" evidence="1">
    <location>
        <begin position="250"/>
        <end position="272"/>
    </location>
</feature>
<name>A0A9X3WYM8_9BACT</name>
<organism evidence="2 3">
    <name type="scientific">Polyangium jinanense</name>
    <dbReference type="NCBI Taxonomy" id="2829994"/>
    <lineage>
        <taxon>Bacteria</taxon>
        <taxon>Pseudomonadati</taxon>
        <taxon>Myxococcota</taxon>
        <taxon>Polyangia</taxon>
        <taxon>Polyangiales</taxon>
        <taxon>Polyangiaceae</taxon>
        <taxon>Polyangium</taxon>
    </lineage>
</organism>
<feature type="compositionally biased region" description="Pro residues" evidence="1">
    <location>
        <begin position="126"/>
        <end position="153"/>
    </location>
</feature>
<evidence type="ECO:0000313" key="3">
    <source>
        <dbReference type="Proteomes" id="UP001151081"/>
    </source>
</evidence>
<protein>
    <submittedName>
        <fullName evidence="2">Uncharacterized protein</fullName>
    </submittedName>
</protein>
<dbReference type="Proteomes" id="UP001151081">
    <property type="component" value="Unassembled WGS sequence"/>
</dbReference>
<keyword evidence="3" id="KW-1185">Reference proteome</keyword>